<evidence type="ECO:0000313" key="2">
    <source>
        <dbReference type="Proteomes" id="UP000664495"/>
    </source>
</evidence>
<protein>
    <recommendedName>
        <fullName evidence="3">DUF4062 domain-containing protein</fullName>
    </recommendedName>
</protein>
<dbReference type="EMBL" id="JAFLVR010000020">
    <property type="protein sequence ID" value="MBO0452408.1"/>
    <property type="molecule type" value="Genomic_DNA"/>
</dbReference>
<gene>
    <name evidence="1" type="ORF">JZO85_09015</name>
</gene>
<dbReference type="Proteomes" id="UP000664495">
    <property type="component" value="Unassembled WGS sequence"/>
</dbReference>
<evidence type="ECO:0000313" key="1">
    <source>
        <dbReference type="EMBL" id="MBO0452408.1"/>
    </source>
</evidence>
<comment type="caution">
    <text evidence="1">The sequence shown here is derived from an EMBL/GenBank/DDBJ whole genome shotgun (WGS) entry which is preliminary data.</text>
</comment>
<proteinExistence type="predicted"/>
<accession>A0ABS3HGK8</accession>
<organism evidence="1 2">
    <name type="scientific">Candidatus Enterococcus murrayae</name>
    <dbReference type="NCBI Taxonomy" id="2815321"/>
    <lineage>
        <taxon>Bacteria</taxon>
        <taxon>Bacillati</taxon>
        <taxon>Bacillota</taxon>
        <taxon>Bacilli</taxon>
        <taxon>Lactobacillales</taxon>
        <taxon>Enterococcaceae</taxon>
        <taxon>Enterococcus</taxon>
    </lineage>
</organism>
<keyword evidence="2" id="KW-1185">Reference proteome</keyword>
<dbReference type="RefSeq" id="WP_207108179.1">
    <property type="nucleotide sequence ID" value="NZ_JAFLVR010000020.1"/>
</dbReference>
<name>A0ABS3HGK8_9ENTE</name>
<reference evidence="1 2" key="1">
    <citation type="submission" date="2021-03" db="EMBL/GenBank/DDBJ databases">
        <title>Enterococcal diversity collection.</title>
        <authorList>
            <person name="Gilmore M.S."/>
            <person name="Schwartzman J."/>
            <person name="Van Tyne D."/>
            <person name="Martin M."/>
            <person name="Earl A.M."/>
            <person name="Manson A.L."/>
            <person name="Straub T."/>
            <person name="Salamzade R."/>
            <person name="Saavedra J."/>
            <person name="Lebreton F."/>
            <person name="Prichula J."/>
            <person name="Schaufler K."/>
            <person name="Gaca A."/>
            <person name="Sgardioli B."/>
            <person name="Wagenaar J."/>
            <person name="Strong T."/>
        </authorList>
    </citation>
    <scope>NUCLEOTIDE SEQUENCE [LARGE SCALE GENOMIC DNA]</scope>
    <source>
        <strain evidence="1 2">MJM16</strain>
    </source>
</reference>
<evidence type="ECO:0008006" key="3">
    <source>
        <dbReference type="Google" id="ProtNLM"/>
    </source>
</evidence>
<sequence>MKAIISGSTVFQEDYLQLQKDFKDKGVDVIDYPRFSQNLTAEYPQILTSFFKNIEAADIFFLFNQDKNGVSGRIGAASFSELTYCLMQNLIHNKKIKIILFKEPSKENFCFDEVSLWLENEWVEVASLSFL</sequence>